<evidence type="ECO:0000256" key="1">
    <source>
        <dbReference type="ARBA" id="ARBA00004651"/>
    </source>
</evidence>
<dbReference type="GO" id="GO:0005524">
    <property type="term" value="F:ATP binding"/>
    <property type="evidence" value="ECO:0007669"/>
    <property type="project" value="UniProtKB-KW"/>
</dbReference>
<dbReference type="InterPro" id="IPR027417">
    <property type="entry name" value="P-loop_NTPase"/>
</dbReference>
<dbReference type="InterPro" id="IPR003439">
    <property type="entry name" value="ABC_transporter-like_ATP-bd"/>
</dbReference>
<dbReference type="PANTHER" id="PTHR24221:SF261">
    <property type="entry name" value="GLUTATHIONE_L-CYSTEINE TRANSPORT SYSTEM ATP-BINDING_PERMEASE PROTEIN CYDD"/>
    <property type="match status" value="1"/>
</dbReference>
<keyword evidence="5 7" id="KW-1133">Transmembrane helix</keyword>
<dbReference type="InterPro" id="IPR014216">
    <property type="entry name" value="ABC_transptr_CydD"/>
</dbReference>
<feature type="transmembrane region" description="Helical" evidence="7">
    <location>
        <begin position="238"/>
        <end position="263"/>
    </location>
</feature>
<gene>
    <name evidence="10" type="primary">cydD</name>
    <name evidence="10" type="ORF">A6302_00745</name>
</gene>
<dbReference type="NCBIfam" id="TIGR02857">
    <property type="entry name" value="CydD"/>
    <property type="match status" value="1"/>
</dbReference>
<evidence type="ECO:0000259" key="9">
    <source>
        <dbReference type="PROSITE" id="PS50929"/>
    </source>
</evidence>
<dbReference type="CDD" id="cd03228">
    <property type="entry name" value="ABCC_MRP_Like"/>
    <property type="match status" value="1"/>
</dbReference>
<protein>
    <submittedName>
        <fullName evidence="10">ATP-binding/permease protein CydD</fullName>
    </submittedName>
</protein>
<evidence type="ECO:0000256" key="7">
    <source>
        <dbReference type="SAM" id="Phobius"/>
    </source>
</evidence>
<feature type="transmembrane region" description="Helical" evidence="7">
    <location>
        <begin position="55"/>
        <end position="72"/>
    </location>
</feature>
<name>A0A1E3H6G8_9HYPH</name>
<dbReference type="PROSITE" id="PS50893">
    <property type="entry name" value="ABC_TRANSPORTER_2"/>
    <property type="match status" value="1"/>
</dbReference>
<organism evidence="10 11">
    <name type="scientific">Methylobrevis pamukkalensis</name>
    <dbReference type="NCBI Taxonomy" id="1439726"/>
    <lineage>
        <taxon>Bacteria</taxon>
        <taxon>Pseudomonadati</taxon>
        <taxon>Pseudomonadota</taxon>
        <taxon>Alphaproteobacteria</taxon>
        <taxon>Hyphomicrobiales</taxon>
        <taxon>Pleomorphomonadaceae</taxon>
        <taxon>Methylobrevis</taxon>
    </lineage>
</organism>
<reference evidence="10 11" key="1">
    <citation type="submission" date="2016-07" db="EMBL/GenBank/DDBJ databases">
        <title>Draft Genome Sequence of Methylobrevis pamukkalensis PK2.</title>
        <authorList>
            <person name="Vasilenko O.V."/>
            <person name="Doronina N.V."/>
            <person name="Shmareva M.N."/>
            <person name="Tarlachkov S.V."/>
            <person name="Mustakhimov I."/>
            <person name="Trotsenko Y.A."/>
        </authorList>
    </citation>
    <scope>NUCLEOTIDE SEQUENCE [LARGE SCALE GENOMIC DNA]</scope>
    <source>
        <strain evidence="10 11">PK2</strain>
    </source>
</reference>
<dbReference type="AlphaFoldDB" id="A0A1E3H6G8"/>
<comment type="subcellular location">
    <subcellularLocation>
        <location evidence="1">Cell membrane</location>
        <topology evidence="1">Multi-pass membrane protein</topology>
    </subcellularLocation>
</comment>
<dbReference type="Gene3D" id="3.40.50.300">
    <property type="entry name" value="P-loop containing nucleotide triphosphate hydrolases"/>
    <property type="match status" value="1"/>
</dbReference>
<dbReference type="CDD" id="cd18584">
    <property type="entry name" value="ABC_6TM_AarD_CydD"/>
    <property type="match status" value="1"/>
</dbReference>
<dbReference type="OrthoDB" id="9806127at2"/>
<evidence type="ECO:0000256" key="6">
    <source>
        <dbReference type="ARBA" id="ARBA00023136"/>
    </source>
</evidence>
<dbReference type="SUPFAM" id="SSF90123">
    <property type="entry name" value="ABC transporter transmembrane region"/>
    <property type="match status" value="1"/>
</dbReference>
<dbReference type="Pfam" id="PF00005">
    <property type="entry name" value="ABC_tran"/>
    <property type="match status" value="1"/>
</dbReference>
<keyword evidence="11" id="KW-1185">Reference proteome</keyword>
<keyword evidence="3" id="KW-0547">Nucleotide-binding</keyword>
<evidence type="ECO:0000256" key="4">
    <source>
        <dbReference type="ARBA" id="ARBA00022840"/>
    </source>
</evidence>
<dbReference type="GO" id="GO:0042883">
    <property type="term" value="P:cysteine transport"/>
    <property type="evidence" value="ECO:0007669"/>
    <property type="project" value="InterPro"/>
</dbReference>
<dbReference type="GO" id="GO:0034040">
    <property type="term" value="F:ATPase-coupled lipid transmembrane transporter activity"/>
    <property type="evidence" value="ECO:0007669"/>
    <property type="project" value="TreeGrafter"/>
</dbReference>
<dbReference type="SMART" id="SM00382">
    <property type="entry name" value="AAA"/>
    <property type="match status" value="1"/>
</dbReference>
<proteinExistence type="predicted"/>
<feature type="transmembrane region" description="Helical" evidence="7">
    <location>
        <begin position="140"/>
        <end position="156"/>
    </location>
</feature>
<feature type="transmembrane region" description="Helical" evidence="7">
    <location>
        <begin position="269"/>
        <end position="290"/>
    </location>
</feature>
<evidence type="ECO:0000256" key="3">
    <source>
        <dbReference type="ARBA" id="ARBA00022741"/>
    </source>
</evidence>
<evidence type="ECO:0000256" key="5">
    <source>
        <dbReference type="ARBA" id="ARBA00022989"/>
    </source>
</evidence>
<dbReference type="PANTHER" id="PTHR24221">
    <property type="entry name" value="ATP-BINDING CASSETTE SUB-FAMILY B"/>
    <property type="match status" value="1"/>
</dbReference>
<feature type="domain" description="ABC transporter" evidence="8">
    <location>
        <begin position="345"/>
        <end position="565"/>
    </location>
</feature>
<dbReference type="InterPro" id="IPR011527">
    <property type="entry name" value="ABC1_TM_dom"/>
</dbReference>
<dbReference type="Proteomes" id="UP000094622">
    <property type="component" value="Unassembled WGS sequence"/>
</dbReference>
<dbReference type="InterPro" id="IPR003593">
    <property type="entry name" value="AAA+_ATPase"/>
</dbReference>
<sequence>MARTKTSSAAALSAHAPVSRRAAVLSVGAALLWLPQAWLLALGLGNVVAGNADHLPSLIGGFLVLALLRAGLDGASHMAASRHAAAIKLRLRERLAEQVARWSPADTGRPKTGEIVALAGAEIESLDPWLTRYAPTKARMTFLPIAILVATLPFSWAAGLLLALAGPIIPVLMSLIGAAARERSAEQLAEVGSLTGTLLDRLAGLATIRLFGATERTADAIEAAGDRIRTRTMSVLRLAFLSSAVLELFSAIGVGLIAVYIGFSLLGWIDFGATAAPLTLQTGLFLLFIAPDFFQPLRDFAAAYHDKAAAEAAAARYAALVETPRAQMVGAGAAGAPRSRGPLSVNVRGLTVDAPDGGRRMLAATDLVVAPGERVAIVGPSGSGKTTLLHAIAGLIAPTTGEVTVGGQPLGDATAADLRRRMAWIGQSPHLLHGTLRANLAFVAPAVDAAAMDAALRLATCDFAECLPRGLATPVGETGAGLSGGEGRRIAVARAALAPADLVLADEPTASLDAETAAAVRRGLLALSEGRTLIVATHDEALAAAMDRIIRIGDTTGSGTEAASIAGAPA</sequence>
<dbReference type="PROSITE" id="PS50929">
    <property type="entry name" value="ABC_TM1F"/>
    <property type="match status" value="1"/>
</dbReference>
<keyword evidence="2 7" id="KW-0812">Transmembrane</keyword>
<dbReference type="RefSeq" id="WP_069305854.1">
    <property type="nucleotide sequence ID" value="NZ_MCRJ01000011.1"/>
</dbReference>
<dbReference type="Pfam" id="PF00664">
    <property type="entry name" value="ABC_membrane"/>
    <property type="match status" value="1"/>
</dbReference>
<accession>A0A1E3H6G8</accession>
<evidence type="ECO:0000313" key="10">
    <source>
        <dbReference type="EMBL" id="ODN71913.1"/>
    </source>
</evidence>
<dbReference type="GO" id="GO:0005886">
    <property type="term" value="C:plasma membrane"/>
    <property type="evidence" value="ECO:0007669"/>
    <property type="project" value="UniProtKB-SubCell"/>
</dbReference>
<dbReference type="SUPFAM" id="SSF52540">
    <property type="entry name" value="P-loop containing nucleoside triphosphate hydrolases"/>
    <property type="match status" value="1"/>
</dbReference>
<dbReference type="GO" id="GO:0140359">
    <property type="term" value="F:ABC-type transporter activity"/>
    <property type="evidence" value="ECO:0007669"/>
    <property type="project" value="InterPro"/>
</dbReference>
<dbReference type="Gene3D" id="1.20.1560.10">
    <property type="entry name" value="ABC transporter type 1, transmembrane domain"/>
    <property type="match status" value="1"/>
</dbReference>
<dbReference type="EMBL" id="MCRJ01000011">
    <property type="protein sequence ID" value="ODN71913.1"/>
    <property type="molecule type" value="Genomic_DNA"/>
</dbReference>
<keyword evidence="6 7" id="KW-0472">Membrane</keyword>
<feature type="domain" description="ABC transmembrane type-1" evidence="9">
    <location>
        <begin position="22"/>
        <end position="309"/>
    </location>
</feature>
<evidence type="ECO:0000313" key="11">
    <source>
        <dbReference type="Proteomes" id="UP000094622"/>
    </source>
</evidence>
<keyword evidence="4 10" id="KW-0067">ATP-binding</keyword>
<dbReference type="GO" id="GO:0016887">
    <property type="term" value="F:ATP hydrolysis activity"/>
    <property type="evidence" value="ECO:0007669"/>
    <property type="project" value="InterPro"/>
</dbReference>
<comment type="caution">
    <text evidence="10">The sequence shown here is derived from an EMBL/GenBank/DDBJ whole genome shotgun (WGS) entry which is preliminary data.</text>
</comment>
<evidence type="ECO:0000256" key="2">
    <source>
        <dbReference type="ARBA" id="ARBA00022692"/>
    </source>
</evidence>
<dbReference type="InterPro" id="IPR039421">
    <property type="entry name" value="Type_1_exporter"/>
</dbReference>
<evidence type="ECO:0000259" key="8">
    <source>
        <dbReference type="PROSITE" id="PS50893"/>
    </source>
</evidence>
<dbReference type="InterPro" id="IPR036640">
    <property type="entry name" value="ABC1_TM_sf"/>
</dbReference>
<dbReference type="PATRIC" id="fig|1439726.3.peg.781"/>